<accession>A0AAV0GCG3</accession>
<keyword evidence="2 7" id="KW-0812">Transmembrane</keyword>
<evidence type="ECO:0008006" key="10">
    <source>
        <dbReference type="Google" id="ProtNLM"/>
    </source>
</evidence>
<evidence type="ECO:0000256" key="6">
    <source>
        <dbReference type="ARBA" id="ARBA00029467"/>
    </source>
</evidence>
<dbReference type="GO" id="GO:0012505">
    <property type="term" value="C:endomembrane system"/>
    <property type="evidence" value="ECO:0007669"/>
    <property type="project" value="UniProtKB-SubCell"/>
</dbReference>
<evidence type="ECO:0000256" key="3">
    <source>
        <dbReference type="ARBA" id="ARBA00022729"/>
    </source>
</evidence>
<keyword evidence="9" id="KW-1185">Reference proteome</keyword>
<name>A0AAV0GCG3_9ASTE</name>
<proteinExistence type="inferred from homology"/>
<sequence>MASKVSILIRIVVLILVFGGDILALILARQAEKLQDKVKDVNLFFVECTKKRNHKAYVYGYQALYLLLVAHVIANLIGGWTYLKNFFLRCCCSNKHPDIEPTNCCLHIWFVLMWVAFGLGVFFLKYGADPNKKSKLSCHLISHRGWLWYGGYLCLGHAICFTIFCGFRILARGSSRDKHSVKTNQHIENRV</sequence>
<comment type="similarity">
    <text evidence="6">Belongs to the DESIGUAL family.</text>
</comment>
<reference evidence="8" key="1">
    <citation type="submission" date="2022-07" db="EMBL/GenBank/DDBJ databases">
        <authorList>
            <person name="Macas J."/>
            <person name="Novak P."/>
            <person name="Neumann P."/>
        </authorList>
    </citation>
    <scope>NUCLEOTIDE SEQUENCE</scope>
</reference>
<keyword evidence="5 7" id="KW-0472">Membrane</keyword>
<comment type="caution">
    <text evidence="8">The sequence shown here is derived from an EMBL/GenBank/DDBJ whole genome shotgun (WGS) entry which is preliminary data.</text>
</comment>
<keyword evidence="3" id="KW-0732">Signal</keyword>
<feature type="transmembrane region" description="Helical" evidence="7">
    <location>
        <begin position="7"/>
        <end position="28"/>
    </location>
</feature>
<dbReference type="AlphaFoldDB" id="A0AAV0GCG3"/>
<dbReference type="EMBL" id="CAMAPF010001084">
    <property type="protein sequence ID" value="CAH9145673.1"/>
    <property type="molecule type" value="Genomic_DNA"/>
</dbReference>
<evidence type="ECO:0000256" key="4">
    <source>
        <dbReference type="ARBA" id="ARBA00022989"/>
    </source>
</evidence>
<feature type="transmembrane region" description="Helical" evidence="7">
    <location>
        <begin position="146"/>
        <end position="170"/>
    </location>
</feature>
<feature type="transmembrane region" description="Helical" evidence="7">
    <location>
        <begin position="104"/>
        <end position="126"/>
    </location>
</feature>
<feature type="transmembrane region" description="Helical" evidence="7">
    <location>
        <begin position="63"/>
        <end position="83"/>
    </location>
</feature>
<evidence type="ECO:0000256" key="5">
    <source>
        <dbReference type="ARBA" id="ARBA00023136"/>
    </source>
</evidence>
<dbReference type="Pfam" id="PF06749">
    <property type="entry name" value="DUF1218"/>
    <property type="match status" value="1"/>
</dbReference>
<evidence type="ECO:0000313" key="9">
    <source>
        <dbReference type="Proteomes" id="UP001152523"/>
    </source>
</evidence>
<dbReference type="Proteomes" id="UP001152523">
    <property type="component" value="Unassembled WGS sequence"/>
</dbReference>
<dbReference type="PANTHER" id="PTHR31769">
    <property type="entry name" value="OS07G0462200 PROTEIN-RELATED"/>
    <property type="match status" value="1"/>
</dbReference>
<protein>
    <recommendedName>
        <fullName evidence="10">Transmembrane protein</fullName>
    </recommendedName>
</protein>
<dbReference type="InterPro" id="IPR052222">
    <property type="entry name" value="DESIGUAL"/>
</dbReference>
<evidence type="ECO:0000256" key="2">
    <source>
        <dbReference type="ARBA" id="ARBA00022692"/>
    </source>
</evidence>
<evidence type="ECO:0000256" key="7">
    <source>
        <dbReference type="SAM" id="Phobius"/>
    </source>
</evidence>
<comment type="subcellular location">
    <subcellularLocation>
        <location evidence="1">Endomembrane system</location>
        <topology evidence="1">Multi-pass membrane protein</topology>
    </subcellularLocation>
</comment>
<dbReference type="InterPro" id="IPR009606">
    <property type="entry name" value="DEAL/Modifying_wall_lignin1/2"/>
</dbReference>
<gene>
    <name evidence="8" type="ORF">CEPIT_LOCUS42396</name>
</gene>
<evidence type="ECO:0000256" key="1">
    <source>
        <dbReference type="ARBA" id="ARBA00004127"/>
    </source>
</evidence>
<organism evidence="8 9">
    <name type="scientific">Cuscuta epithymum</name>
    <dbReference type="NCBI Taxonomy" id="186058"/>
    <lineage>
        <taxon>Eukaryota</taxon>
        <taxon>Viridiplantae</taxon>
        <taxon>Streptophyta</taxon>
        <taxon>Embryophyta</taxon>
        <taxon>Tracheophyta</taxon>
        <taxon>Spermatophyta</taxon>
        <taxon>Magnoliopsida</taxon>
        <taxon>eudicotyledons</taxon>
        <taxon>Gunneridae</taxon>
        <taxon>Pentapetalae</taxon>
        <taxon>asterids</taxon>
        <taxon>lamiids</taxon>
        <taxon>Solanales</taxon>
        <taxon>Convolvulaceae</taxon>
        <taxon>Cuscuteae</taxon>
        <taxon>Cuscuta</taxon>
        <taxon>Cuscuta subgen. Cuscuta</taxon>
    </lineage>
</organism>
<keyword evidence="4 7" id="KW-1133">Transmembrane helix</keyword>
<evidence type="ECO:0000313" key="8">
    <source>
        <dbReference type="EMBL" id="CAH9145673.1"/>
    </source>
</evidence>